<gene>
    <name evidence="1" type="ORF">AS888_04145</name>
</gene>
<reference evidence="1 2" key="1">
    <citation type="submission" date="2015-11" db="EMBL/GenBank/DDBJ databases">
        <title>Genome Sequence of Bacillus simplex strain VanAntwerpen2.</title>
        <authorList>
            <person name="Couger M.B."/>
        </authorList>
    </citation>
    <scope>NUCLEOTIDE SEQUENCE [LARGE SCALE GENOMIC DNA]</scope>
    <source>
        <strain evidence="1 2">VanAntwerpen02</strain>
    </source>
</reference>
<accession>A0A109N1E8</accession>
<evidence type="ECO:0000313" key="1">
    <source>
        <dbReference type="EMBL" id="KWW21708.1"/>
    </source>
</evidence>
<dbReference type="RefSeq" id="WP_061140708.1">
    <property type="nucleotide sequence ID" value="NZ_LNNH01000010.1"/>
</dbReference>
<keyword evidence="2" id="KW-1185">Reference proteome</keyword>
<dbReference type="EMBL" id="LNNH01000010">
    <property type="protein sequence ID" value="KWW21708.1"/>
    <property type="molecule type" value="Genomic_DNA"/>
</dbReference>
<comment type="caution">
    <text evidence="1">The sequence shown here is derived from an EMBL/GenBank/DDBJ whole genome shotgun (WGS) entry which is preliminary data.</text>
</comment>
<dbReference type="InterPro" id="IPR021321">
    <property type="entry name" value="DUF2922"/>
</dbReference>
<dbReference type="AlphaFoldDB" id="A0A109N1E8"/>
<protein>
    <recommendedName>
        <fullName evidence="3">DUF2922 domain-containing protein</fullName>
    </recommendedName>
</protein>
<sequence length="72" mass="7727">MAKVLEMIFETEEGKSATIAVENPKNPIHVNTVKLAMEQVIAGNAFISASGGFVGVKGARLVERNVEDLELN</sequence>
<proteinExistence type="predicted"/>
<dbReference type="Proteomes" id="UP000064189">
    <property type="component" value="Unassembled WGS sequence"/>
</dbReference>
<evidence type="ECO:0000313" key="2">
    <source>
        <dbReference type="Proteomes" id="UP000064189"/>
    </source>
</evidence>
<evidence type="ECO:0008006" key="3">
    <source>
        <dbReference type="Google" id="ProtNLM"/>
    </source>
</evidence>
<organism evidence="1 2">
    <name type="scientific">Peribacillus simplex</name>
    <dbReference type="NCBI Taxonomy" id="1478"/>
    <lineage>
        <taxon>Bacteria</taxon>
        <taxon>Bacillati</taxon>
        <taxon>Bacillota</taxon>
        <taxon>Bacilli</taxon>
        <taxon>Bacillales</taxon>
        <taxon>Bacillaceae</taxon>
        <taxon>Peribacillus</taxon>
    </lineage>
</organism>
<name>A0A109N1E8_9BACI</name>
<dbReference type="Pfam" id="PF11148">
    <property type="entry name" value="DUF2922"/>
    <property type="match status" value="1"/>
</dbReference>